<name>A0A382XHM9_9ZZZZ</name>
<feature type="non-terminal residue" evidence="1">
    <location>
        <position position="27"/>
    </location>
</feature>
<evidence type="ECO:0000313" key="1">
    <source>
        <dbReference type="EMBL" id="SVD70602.1"/>
    </source>
</evidence>
<organism evidence="1">
    <name type="scientific">marine metagenome</name>
    <dbReference type="NCBI Taxonomy" id="408172"/>
    <lineage>
        <taxon>unclassified sequences</taxon>
        <taxon>metagenomes</taxon>
        <taxon>ecological metagenomes</taxon>
    </lineage>
</organism>
<dbReference type="AlphaFoldDB" id="A0A382XHM9"/>
<reference evidence="1" key="1">
    <citation type="submission" date="2018-05" db="EMBL/GenBank/DDBJ databases">
        <authorList>
            <person name="Lanie J.A."/>
            <person name="Ng W.-L."/>
            <person name="Kazmierczak K.M."/>
            <person name="Andrzejewski T.M."/>
            <person name="Davidsen T.M."/>
            <person name="Wayne K.J."/>
            <person name="Tettelin H."/>
            <person name="Glass J.I."/>
            <person name="Rusch D."/>
            <person name="Podicherti R."/>
            <person name="Tsui H.-C.T."/>
            <person name="Winkler M.E."/>
        </authorList>
    </citation>
    <scope>NUCLEOTIDE SEQUENCE</scope>
</reference>
<dbReference type="EMBL" id="UINC01167869">
    <property type="protein sequence ID" value="SVD70602.1"/>
    <property type="molecule type" value="Genomic_DNA"/>
</dbReference>
<proteinExistence type="predicted"/>
<protein>
    <submittedName>
        <fullName evidence="1">Uncharacterized protein</fullName>
    </submittedName>
</protein>
<gene>
    <name evidence="1" type="ORF">METZ01_LOCUS423456</name>
</gene>
<sequence>MDEAIEMLERTLTLKAGAAFQIELKHL</sequence>
<accession>A0A382XHM9</accession>